<dbReference type="PANTHER" id="PTHR30570">
    <property type="entry name" value="PERIPLASMIC PHOSPHATE BINDING COMPONENT OF PHOSPHATE ABC TRANSPORTER"/>
    <property type="match status" value="1"/>
</dbReference>
<gene>
    <name evidence="4" type="ORF">M6D93_19290</name>
</gene>
<dbReference type="InterPro" id="IPR024370">
    <property type="entry name" value="PBP_domain"/>
</dbReference>
<keyword evidence="1 2" id="KW-0732">Signal</keyword>
<dbReference type="InterPro" id="IPR050811">
    <property type="entry name" value="Phosphate_ABC_transporter"/>
</dbReference>
<organism evidence="4 5">
    <name type="scientific">Jatrophihabitans telluris</name>
    <dbReference type="NCBI Taxonomy" id="2038343"/>
    <lineage>
        <taxon>Bacteria</taxon>
        <taxon>Bacillati</taxon>
        <taxon>Actinomycetota</taxon>
        <taxon>Actinomycetes</taxon>
        <taxon>Jatrophihabitantales</taxon>
        <taxon>Jatrophihabitantaceae</taxon>
        <taxon>Jatrophihabitans</taxon>
    </lineage>
</organism>
<dbReference type="Pfam" id="PF12849">
    <property type="entry name" value="PBP_like_2"/>
    <property type="match status" value="1"/>
</dbReference>
<evidence type="ECO:0000256" key="1">
    <source>
        <dbReference type="ARBA" id="ARBA00022729"/>
    </source>
</evidence>
<feature type="signal peptide" evidence="2">
    <location>
        <begin position="1"/>
        <end position="29"/>
    </location>
</feature>
<dbReference type="PANTHER" id="PTHR30570:SF1">
    <property type="entry name" value="PHOSPHATE-BINDING PROTEIN PSTS"/>
    <property type="match status" value="1"/>
</dbReference>
<evidence type="ECO:0000259" key="3">
    <source>
        <dbReference type="Pfam" id="PF12849"/>
    </source>
</evidence>
<evidence type="ECO:0000256" key="2">
    <source>
        <dbReference type="SAM" id="SignalP"/>
    </source>
</evidence>
<proteinExistence type="predicted"/>
<feature type="domain" description="PBP" evidence="3">
    <location>
        <begin position="104"/>
        <end position="327"/>
    </location>
</feature>
<protein>
    <submittedName>
        <fullName evidence="4">Substrate-binding domain-containing protein</fullName>
    </submittedName>
</protein>
<dbReference type="Proteomes" id="UP001056336">
    <property type="component" value="Chromosome"/>
</dbReference>
<dbReference type="EMBL" id="CP097332">
    <property type="protein sequence ID" value="UQX88402.1"/>
    <property type="molecule type" value="Genomic_DNA"/>
</dbReference>
<dbReference type="Gene3D" id="3.40.190.10">
    <property type="entry name" value="Periplasmic binding protein-like II"/>
    <property type="match status" value="1"/>
</dbReference>
<name>A0ABY4QYX1_9ACTN</name>
<reference evidence="4" key="1">
    <citation type="journal article" date="2018" name="Int. J. Syst. Evol. Microbiol.">
        <title>Jatrophihabitans telluris sp. nov., isolated from sediment soil of lava forest wetlands and the emended description of the genus Jatrophihabitans.</title>
        <authorList>
            <person name="Lee K.C."/>
            <person name="Suh M.K."/>
            <person name="Eom M.K."/>
            <person name="Kim K.K."/>
            <person name="Kim J.S."/>
            <person name="Kim D.S."/>
            <person name="Ko S.H."/>
            <person name="Shin Y.K."/>
            <person name="Lee J.S."/>
        </authorList>
    </citation>
    <scope>NUCLEOTIDE SEQUENCE</scope>
    <source>
        <strain evidence="4">N237</strain>
    </source>
</reference>
<reference evidence="4" key="2">
    <citation type="submission" date="2022-05" db="EMBL/GenBank/DDBJ databases">
        <authorList>
            <person name="Kim J.-S."/>
            <person name="Lee K."/>
            <person name="Suh M."/>
            <person name="Eom M."/>
            <person name="Kim J.-S."/>
            <person name="Kim D.-S."/>
            <person name="Ko S.-H."/>
            <person name="Shin Y."/>
            <person name="Lee J.-S."/>
        </authorList>
    </citation>
    <scope>NUCLEOTIDE SEQUENCE</scope>
    <source>
        <strain evidence="4">N237</strain>
    </source>
</reference>
<dbReference type="SUPFAM" id="SSF53850">
    <property type="entry name" value="Periplasmic binding protein-like II"/>
    <property type="match status" value="1"/>
</dbReference>
<dbReference type="RefSeq" id="WP_249771863.1">
    <property type="nucleotide sequence ID" value="NZ_CP097332.1"/>
</dbReference>
<sequence length="381" mass="38841">MQKATIVKTGLAGAIALAVSLGVVSPAHADVQPQPNDAVAVGSDTVQYVGDFAADGDFNSNIGYNFTNNGRRLFSFDATADANGRAAYNSAGASLGPTIVLRAGSKPVSRPNGSGAGITALLNDTAHSIDFVRSSRLPSTTEESTATNNAAIGGLHVFQIATDGLQIAVAHASTHVPAGLSAAELVKIYNGTYKKWSDVPGYSGAFGSDGIVPVIPQTGSGTRNDFLNDLAVANGNTAITLGANVRTAEEHDPTGVTGVASGTDVNGNPISSADALSPFSSGRDKLIDFGYFGSSPAPNTIDLLTGTAPDTGTAYLLNRKLYLVARQTDYTSTTGFQAGSSVNKVKALFGTASSWFARGSNAALYTSAGVTQAWADLGVNP</sequence>
<evidence type="ECO:0000313" key="4">
    <source>
        <dbReference type="EMBL" id="UQX88402.1"/>
    </source>
</evidence>
<accession>A0ABY4QYX1</accession>
<keyword evidence="5" id="KW-1185">Reference proteome</keyword>
<evidence type="ECO:0000313" key="5">
    <source>
        <dbReference type="Proteomes" id="UP001056336"/>
    </source>
</evidence>
<feature type="chain" id="PRO_5045857695" evidence="2">
    <location>
        <begin position="30"/>
        <end position="381"/>
    </location>
</feature>